<gene>
    <name evidence="1" type="ORF">QPX45_10550</name>
</gene>
<dbReference type="Proteomes" id="UP001243856">
    <property type="component" value="Unassembled WGS sequence"/>
</dbReference>
<organism evidence="1 2">
    <name type="scientific">Corynebacterium propinquum</name>
    <dbReference type="NCBI Taxonomy" id="43769"/>
    <lineage>
        <taxon>Bacteria</taxon>
        <taxon>Bacillati</taxon>
        <taxon>Actinomycetota</taxon>
        <taxon>Actinomycetes</taxon>
        <taxon>Mycobacteriales</taxon>
        <taxon>Corynebacteriaceae</taxon>
        <taxon>Corynebacterium</taxon>
    </lineage>
</organism>
<protein>
    <recommendedName>
        <fullName evidence="3">CdiI immunity protein domain-containing protein</fullName>
    </recommendedName>
</protein>
<proteinExistence type="predicted"/>
<keyword evidence="2" id="KW-1185">Reference proteome</keyword>
<dbReference type="RefSeq" id="WP_144737239.1">
    <property type="nucleotide sequence ID" value="NZ_CP100371.1"/>
</dbReference>
<dbReference type="EMBL" id="JASNVK010000027">
    <property type="protein sequence ID" value="MDK4301661.1"/>
    <property type="molecule type" value="Genomic_DNA"/>
</dbReference>
<accession>A0ABT7G545</accession>
<evidence type="ECO:0008006" key="3">
    <source>
        <dbReference type="Google" id="ProtNLM"/>
    </source>
</evidence>
<name>A0ABT7G545_9CORY</name>
<sequence>MAPSIYGIDANDAYDDDEVLFNLWQEFLTDYLQEFKHPDEIDKRLGGEFVLVFEDAVISLMEEDIMISEQWLDVLEAAIYLDPRDREKFAEYAKRVRAYHAKARA</sequence>
<reference evidence="1 2" key="1">
    <citation type="submission" date="2023-05" db="EMBL/GenBank/DDBJ databases">
        <title>Metabolic capabilities are highly conserved among human nasal-associated Corynebacterium species in pangenomic analyses.</title>
        <authorList>
            <person name="Tran T.H."/>
            <person name="Roberts A.Q."/>
            <person name="Escapa I.F."/>
            <person name="Gao W."/>
            <person name="Conlan S."/>
            <person name="Kong H."/>
            <person name="Segre J.A."/>
            <person name="Kelly M.S."/>
            <person name="Lemon K.P."/>
        </authorList>
    </citation>
    <scope>NUCLEOTIDE SEQUENCE [LARGE SCALE GENOMIC DNA]</scope>
    <source>
        <strain evidence="1 2">KPL2811</strain>
    </source>
</reference>
<evidence type="ECO:0000313" key="2">
    <source>
        <dbReference type="Proteomes" id="UP001243856"/>
    </source>
</evidence>
<evidence type="ECO:0000313" key="1">
    <source>
        <dbReference type="EMBL" id="MDK4301661.1"/>
    </source>
</evidence>
<comment type="caution">
    <text evidence="1">The sequence shown here is derived from an EMBL/GenBank/DDBJ whole genome shotgun (WGS) entry which is preliminary data.</text>
</comment>